<evidence type="ECO:0000313" key="28">
    <source>
        <dbReference type="Proteomes" id="UP000694867"/>
    </source>
</evidence>
<evidence type="ECO:0000256" key="13">
    <source>
        <dbReference type="ARBA" id="ARBA00047879"/>
    </source>
</evidence>
<dbReference type="Gene3D" id="1.10.150.900">
    <property type="match status" value="1"/>
</dbReference>
<dbReference type="InterPro" id="IPR047177">
    <property type="entry name" value="Pept_M20A"/>
</dbReference>
<evidence type="ECO:0000256" key="3">
    <source>
        <dbReference type="ARBA" id="ARBA00022670"/>
    </source>
</evidence>
<accession>A0AAJ6W0G3</accession>
<dbReference type="Gene3D" id="3.30.70.360">
    <property type="match status" value="1"/>
</dbReference>
<comment type="catalytic activity">
    <reaction evidence="21">
        <text>N-(9Z-octadecenoyl)-L-leucine + H2O = L-leucine + (9Z)-octadecenoate</text>
        <dbReference type="Rhea" id="RHEA:51360"/>
        <dbReference type="ChEBI" id="CHEBI:15377"/>
        <dbReference type="ChEBI" id="CHEBI:30823"/>
        <dbReference type="ChEBI" id="CHEBI:57427"/>
        <dbReference type="ChEBI" id="CHEBI:134035"/>
    </reaction>
    <physiologicalReaction direction="left-to-right" evidence="21">
        <dbReference type="Rhea" id="RHEA:51361"/>
    </physiologicalReaction>
    <physiologicalReaction direction="right-to-left" evidence="21">
        <dbReference type="Rhea" id="RHEA:51362"/>
    </physiologicalReaction>
</comment>
<evidence type="ECO:0000256" key="14">
    <source>
        <dbReference type="ARBA" id="ARBA00048145"/>
    </source>
</evidence>
<evidence type="ECO:0000256" key="20">
    <source>
        <dbReference type="ARBA" id="ARBA00048822"/>
    </source>
</evidence>
<comment type="catalytic activity">
    <reaction evidence="20">
        <text>N-(9Z-octadecenoyl)-L-tryptophan + H2O = L-tryptophan + (9Z)-octadecenoate</text>
        <dbReference type="Rhea" id="RHEA:64176"/>
        <dbReference type="ChEBI" id="CHEBI:15377"/>
        <dbReference type="ChEBI" id="CHEBI:30823"/>
        <dbReference type="ChEBI" id="CHEBI:57912"/>
        <dbReference type="ChEBI" id="CHEBI:149733"/>
    </reaction>
    <physiologicalReaction direction="left-to-right" evidence="20">
        <dbReference type="Rhea" id="RHEA:64177"/>
    </physiologicalReaction>
</comment>
<evidence type="ECO:0000256" key="10">
    <source>
        <dbReference type="ARBA" id="ARBA00047723"/>
    </source>
</evidence>
<dbReference type="GO" id="GO:0008233">
    <property type="term" value="F:peptidase activity"/>
    <property type="evidence" value="ECO:0007669"/>
    <property type="project" value="UniProtKB-KW"/>
</dbReference>
<evidence type="ECO:0000256" key="23">
    <source>
        <dbReference type="ARBA" id="ARBA00048879"/>
    </source>
</evidence>
<evidence type="ECO:0000256" key="15">
    <source>
        <dbReference type="ARBA" id="ARBA00048380"/>
    </source>
</evidence>
<dbReference type="GO" id="GO:0006508">
    <property type="term" value="P:proteolysis"/>
    <property type="evidence" value="ECO:0007669"/>
    <property type="project" value="UniProtKB-KW"/>
</dbReference>
<comment type="catalytic activity">
    <reaction evidence="8">
        <text>(9Z)-octadecenoate + glycine = N-(9Z-octadecenoyl)glycine + H2O</text>
        <dbReference type="Rhea" id="RHEA:51316"/>
        <dbReference type="ChEBI" id="CHEBI:15377"/>
        <dbReference type="ChEBI" id="CHEBI:30823"/>
        <dbReference type="ChEBI" id="CHEBI:57305"/>
        <dbReference type="ChEBI" id="CHEBI:133992"/>
    </reaction>
    <physiologicalReaction direction="right-to-left" evidence="8">
        <dbReference type="Rhea" id="RHEA:51318"/>
    </physiologicalReaction>
</comment>
<evidence type="ECO:0000256" key="19">
    <source>
        <dbReference type="ARBA" id="ARBA00048729"/>
    </source>
</evidence>
<comment type="catalytic activity">
    <reaction evidence="25">
        <text>N-(9Z-octadecenoyl)-L-lysine + H2O = L-lysine + (9Z)-octadecenoate</text>
        <dbReference type="Rhea" id="RHEA:64192"/>
        <dbReference type="ChEBI" id="CHEBI:15377"/>
        <dbReference type="ChEBI" id="CHEBI:30823"/>
        <dbReference type="ChEBI" id="CHEBI:32551"/>
        <dbReference type="ChEBI" id="CHEBI:149731"/>
    </reaction>
    <physiologicalReaction direction="left-to-right" evidence="25">
        <dbReference type="Rhea" id="RHEA:64193"/>
    </physiologicalReaction>
</comment>
<comment type="catalytic activity">
    <reaction evidence="18">
        <text>N-(9Z-octadecenoyl)-L-serine + H2O = L-serine + (9Z)-octadecenoate</text>
        <dbReference type="Rhea" id="RHEA:51352"/>
        <dbReference type="ChEBI" id="CHEBI:15377"/>
        <dbReference type="ChEBI" id="CHEBI:30823"/>
        <dbReference type="ChEBI" id="CHEBI:33384"/>
        <dbReference type="ChEBI" id="CHEBI:134031"/>
    </reaction>
    <physiologicalReaction direction="left-to-right" evidence="18">
        <dbReference type="Rhea" id="RHEA:51353"/>
    </physiologicalReaction>
</comment>
<gene>
    <name evidence="29" type="primary">LOC100904681</name>
</gene>
<name>A0AAJ6W0G3_9ACAR</name>
<evidence type="ECO:0000256" key="17">
    <source>
        <dbReference type="ARBA" id="ARBA00048579"/>
    </source>
</evidence>
<dbReference type="AlphaFoldDB" id="A0AAJ6W0G3"/>
<evidence type="ECO:0000256" key="22">
    <source>
        <dbReference type="ARBA" id="ARBA00048840"/>
    </source>
</evidence>
<feature type="transmembrane region" description="Helical" evidence="26">
    <location>
        <begin position="37"/>
        <end position="58"/>
    </location>
</feature>
<dbReference type="InterPro" id="IPR011650">
    <property type="entry name" value="Peptidase_M20_dimer"/>
</dbReference>
<comment type="pathway">
    <text evidence="1">Lipid metabolism; fatty acid metabolism.</text>
</comment>
<evidence type="ECO:0000256" key="25">
    <source>
        <dbReference type="ARBA" id="ARBA00049457"/>
    </source>
</evidence>
<dbReference type="RefSeq" id="XP_003748032.1">
    <property type="nucleotide sequence ID" value="XM_003747984.1"/>
</dbReference>
<dbReference type="GO" id="GO:0043604">
    <property type="term" value="P:amide biosynthetic process"/>
    <property type="evidence" value="ECO:0007669"/>
    <property type="project" value="TreeGrafter"/>
</dbReference>
<keyword evidence="4" id="KW-0479">Metal-binding</keyword>
<dbReference type="InterPro" id="IPR036264">
    <property type="entry name" value="Bact_exopeptidase_dim_dom"/>
</dbReference>
<sequence length="545" mass="61195">MPSVNEPAAFGLLDGEAREDEMYSNTQRKPHINSKRIMMKILLGVLLAFVGLVMVLAIRTMTLKANVEDLQGEGLKTNFEVSIAEGLSDVIRFATISYDRYSPWRINHTAFRGLNEYLFKRFPLVFTDPPSWITHKTIANYSILIHVRGRNAELKPYMLCAHLDVVPVDEKLWTHPPFEGFTDETHVWGRGTLDNKHNLMAILEALALRVERKQVPKRSFYIAFGHDEEISGFNGAKAIAENLASTGVKLEFILDEGLVILKKGVPGLENPMALIGVAEKGYLTVKVKCTDAAKHSSIPSQETAITILAKALTRFTGNAHPAHLTELQESLLREAAPYARFPFNVVYLNLWLFRPLLWLHMSRVNTLASQMRTTSAVTVIEGGSKENVIPNEAEALVNHRILPGYSIREVLEFDQNLVKDIPNVSVEIFRDSGTEPTLASPHDENSFGFSQIKKTTRQIHPTALVAPSLMVANTDTKHYFAANLTESIYRYSAVPMTFADTAMVHGNNEKISKLDFQRLADFYYQLIKNCDEDHTDGATTRRAEL</sequence>
<evidence type="ECO:0000256" key="18">
    <source>
        <dbReference type="ARBA" id="ARBA00048597"/>
    </source>
</evidence>
<dbReference type="InterPro" id="IPR002933">
    <property type="entry name" value="Peptidase_M20"/>
</dbReference>
<comment type="catalytic activity">
    <reaction evidence="13">
        <text>N-hexadecanoyl-L-phenylalanine + H2O = hexadecanoate + L-phenylalanine</text>
        <dbReference type="Rhea" id="RHEA:64124"/>
        <dbReference type="ChEBI" id="CHEBI:7896"/>
        <dbReference type="ChEBI" id="CHEBI:15377"/>
        <dbReference type="ChEBI" id="CHEBI:58095"/>
        <dbReference type="ChEBI" id="CHEBI:149699"/>
    </reaction>
    <physiologicalReaction direction="left-to-right" evidence="13">
        <dbReference type="Rhea" id="RHEA:64125"/>
    </physiologicalReaction>
</comment>
<feature type="domain" description="Peptidase M20 dimerisation" evidence="27">
    <location>
        <begin position="277"/>
        <end position="412"/>
    </location>
</feature>
<keyword evidence="26" id="KW-0812">Transmembrane</keyword>
<proteinExistence type="inferred from homology"/>
<dbReference type="Pfam" id="PF07687">
    <property type="entry name" value="M20_dimer"/>
    <property type="match status" value="1"/>
</dbReference>
<evidence type="ECO:0000313" key="29">
    <source>
        <dbReference type="RefSeq" id="XP_003748032.1"/>
    </source>
</evidence>
<evidence type="ECO:0000256" key="24">
    <source>
        <dbReference type="ARBA" id="ARBA00049100"/>
    </source>
</evidence>
<comment type="catalytic activity">
    <reaction evidence="15">
        <text>N-(9Z-octadecenoyl)-L-asparagine + H2O = L-asparagine + (9Z)-octadecenoate</text>
        <dbReference type="Rhea" id="RHEA:64136"/>
        <dbReference type="ChEBI" id="CHEBI:15377"/>
        <dbReference type="ChEBI" id="CHEBI:30823"/>
        <dbReference type="ChEBI" id="CHEBI:58048"/>
        <dbReference type="ChEBI" id="CHEBI:149730"/>
    </reaction>
    <physiologicalReaction direction="left-to-right" evidence="15">
        <dbReference type="Rhea" id="RHEA:64137"/>
    </physiologicalReaction>
</comment>
<comment type="catalytic activity">
    <reaction evidence="12">
        <text>(5Z,8Z,11Z,14Z)-eicosatetraenoate + L-phenylalanine = N-(5Z,8Z,11Z,14Z-eicosatetraenoyl)-L-phenylalanine + H2O</text>
        <dbReference type="Rhea" id="RHEA:51312"/>
        <dbReference type="ChEBI" id="CHEBI:15377"/>
        <dbReference type="ChEBI" id="CHEBI:32395"/>
        <dbReference type="ChEBI" id="CHEBI:58095"/>
        <dbReference type="ChEBI" id="CHEBI:134022"/>
    </reaction>
    <physiologicalReaction direction="left-to-right" evidence="12">
        <dbReference type="Rhea" id="RHEA:51313"/>
    </physiologicalReaction>
    <physiologicalReaction direction="right-to-left" evidence="12">
        <dbReference type="Rhea" id="RHEA:51314"/>
    </physiologicalReaction>
</comment>
<evidence type="ECO:0000256" key="9">
    <source>
        <dbReference type="ARBA" id="ARBA00047567"/>
    </source>
</evidence>
<evidence type="ECO:0000256" key="16">
    <source>
        <dbReference type="ARBA" id="ARBA00048402"/>
    </source>
</evidence>
<evidence type="ECO:0000256" key="12">
    <source>
        <dbReference type="ARBA" id="ARBA00047874"/>
    </source>
</evidence>
<protein>
    <submittedName>
        <fullName evidence="29">N-fatty-acyl-amino acid synthase/hydrolase PM20D1</fullName>
    </submittedName>
</protein>
<comment type="catalytic activity">
    <reaction evidence="10">
        <text>N-octadecanoyl-L-phenylalanine + H2O = octadecanoate + L-phenylalanine</text>
        <dbReference type="Rhea" id="RHEA:64128"/>
        <dbReference type="ChEBI" id="CHEBI:15377"/>
        <dbReference type="ChEBI" id="CHEBI:25629"/>
        <dbReference type="ChEBI" id="CHEBI:58095"/>
        <dbReference type="ChEBI" id="CHEBI:149700"/>
    </reaction>
    <physiologicalReaction direction="left-to-right" evidence="10">
        <dbReference type="Rhea" id="RHEA:64129"/>
    </physiologicalReaction>
</comment>
<keyword evidence="28" id="KW-1185">Reference proteome</keyword>
<keyword evidence="26" id="KW-1133">Transmembrane helix</keyword>
<evidence type="ECO:0000256" key="6">
    <source>
        <dbReference type="ARBA" id="ARBA00022833"/>
    </source>
</evidence>
<comment type="catalytic activity">
    <reaction evidence="19">
        <text>N-(9Z-octadecenoyl)-L-glutamine + H2O = L-glutamine + (9Z)-octadecenoate</text>
        <dbReference type="Rhea" id="RHEA:51356"/>
        <dbReference type="ChEBI" id="CHEBI:15377"/>
        <dbReference type="ChEBI" id="CHEBI:30823"/>
        <dbReference type="ChEBI" id="CHEBI:58359"/>
        <dbReference type="ChEBI" id="CHEBI:134033"/>
    </reaction>
    <physiologicalReaction direction="left-to-right" evidence="19">
        <dbReference type="Rhea" id="RHEA:51357"/>
    </physiologicalReaction>
</comment>
<comment type="catalytic activity">
    <reaction evidence="11">
        <text>N-(9Z-octadecenoyl)-L-tyrosine + H2O = L-tyrosine + (9Z)-octadecenoate</text>
        <dbReference type="Rhea" id="RHEA:64184"/>
        <dbReference type="ChEBI" id="CHEBI:15377"/>
        <dbReference type="ChEBI" id="CHEBI:30823"/>
        <dbReference type="ChEBI" id="CHEBI:58315"/>
        <dbReference type="ChEBI" id="CHEBI:149734"/>
    </reaction>
    <physiologicalReaction direction="left-to-right" evidence="11">
        <dbReference type="Rhea" id="RHEA:64185"/>
    </physiologicalReaction>
</comment>
<dbReference type="PANTHER" id="PTHR45962:SF1">
    <property type="entry name" value="N-FATTY-ACYL-AMINO ACID SYNTHASE_HYDROLASE PM20D1"/>
    <property type="match status" value="1"/>
</dbReference>
<comment type="catalytic activity">
    <reaction evidence="24">
        <text>N-(5Z,8Z,11Z,14Z-eicosatetraenoyl)-L-serine + H2O = (5Z,8Z,11Z,14Z)-eicosatetraenoate + L-serine</text>
        <dbReference type="Rhea" id="RHEA:64116"/>
        <dbReference type="ChEBI" id="CHEBI:15377"/>
        <dbReference type="ChEBI" id="CHEBI:32395"/>
        <dbReference type="ChEBI" id="CHEBI:33384"/>
        <dbReference type="ChEBI" id="CHEBI:149697"/>
    </reaction>
    <physiologicalReaction direction="left-to-right" evidence="24">
        <dbReference type="Rhea" id="RHEA:64117"/>
    </physiologicalReaction>
    <physiologicalReaction direction="right-to-left" evidence="24">
        <dbReference type="Rhea" id="RHEA:64118"/>
    </physiologicalReaction>
</comment>
<dbReference type="GO" id="GO:0004046">
    <property type="term" value="F:aminoacylase activity"/>
    <property type="evidence" value="ECO:0007669"/>
    <property type="project" value="UniProtKB-EC"/>
</dbReference>
<comment type="function">
    <text evidence="7">Secreted enzyme that regulates the endogenous N-fatty acyl amino acid (NAAs) tissue and circulating levels by functioning as a bidirectional NAA synthase/hydrolase. It condenses free fatty acids and free amino acids to generate NAAs and bidirectionally catalyzes the reverse hydrolysis reaction. Some of these NAAs stimulate oxidative metabolism via mitochondrial uncoupling, increasing energy expenditure in a UPC1-independent manner. Thereby, this secreted protein may indirectly regulate whole body energy expenditure. PM20D1 circulates in tight association with both low- and high-density (LDL and HDL,respectively) lipoprotein particles.</text>
</comment>
<comment type="catalytic activity">
    <reaction evidence="14">
        <text>N-(9Z-octadecenoyl)-L-methionine + H2O = (9Z)-octadecenoate + L-methionine</text>
        <dbReference type="Rhea" id="RHEA:64144"/>
        <dbReference type="ChEBI" id="CHEBI:15377"/>
        <dbReference type="ChEBI" id="CHEBI:30823"/>
        <dbReference type="ChEBI" id="CHEBI:57844"/>
        <dbReference type="ChEBI" id="CHEBI:149732"/>
    </reaction>
    <physiologicalReaction direction="left-to-right" evidence="14">
        <dbReference type="Rhea" id="RHEA:64145"/>
    </physiologicalReaction>
</comment>
<dbReference type="Gene3D" id="3.40.630.10">
    <property type="entry name" value="Zn peptidases"/>
    <property type="match status" value="1"/>
</dbReference>
<evidence type="ECO:0000259" key="27">
    <source>
        <dbReference type="Pfam" id="PF07687"/>
    </source>
</evidence>
<keyword evidence="5" id="KW-0378">Hydrolase</keyword>
<keyword evidence="26" id="KW-0472">Membrane</keyword>
<evidence type="ECO:0000256" key="7">
    <source>
        <dbReference type="ARBA" id="ARBA00046147"/>
    </source>
</evidence>
<dbReference type="SUPFAM" id="SSF53187">
    <property type="entry name" value="Zn-dependent exopeptidases"/>
    <property type="match status" value="1"/>
</dbReference>
<dbReference type="GO" id="GO:0046872">
    <property type="term" value="F:metal ion binding"/>
    <property type="evidence" value="ECO:0007669"/>
    <property type="project" value="UniProtKB-KW"/>
</dbReference>
<dbReference type="FunFam" id="3.40.630.10:FF:000027">
    <property type="entry name" value="N-fatty-acyl-amino acid synthase/hydrolase PM20D1"/>
    <property type="match status" value="1"/>
</dbReference>
<evidence type="ECO:0000256" key="5">
    <source>
        <dbReference type="ARBA" id="ARBA00022801"/>
    </source>
</evidence>
<dbReference type="SUPFAM" id="SSF55031">
    <property type="entry name" value="Bacterial exopeptidase dimerisation domain"/>
    <property type="match status" value="1"/>
</dbReference>
<keyword evidence="3" id="KW-0645">Protease</keyword>
<dbReference type="Proteomes" id="UP000694867">
    <property type="component" value="Unplaced"/>
</dbReference>
<dbReference type="GO" id="GO:0043605">
    <property type="term" value="P:amide catabolic process"/>
    <property type="evidence" value="ECO:0007669"/>
    <property type="project" value="TreeGrafter"/>
</dbReference>
<reference evidence="29" key="1">
    <citation type="submission" date="2025-08" db="UniProtKB">
        <authorList>
            <consortium name="RefSeq"/>
        </authorList>
    </citation>
    <scope>IDENTIFICATION</scope>
</reference>
<comment type="similarity">
    <text evidence="2">Belongs to the peptidase M20A family.</text>
</comment>
<comment type="catalytic activity">
    <reaction evidence="22">
        <text>an N-acyl-aromatic L-alpha-amino acid + H2O = an aromatic L-alpha-amino acid + a carboxylate</text>
        <dbReference type="Rhea" id="RHEA:54184"/>
        <dbReference type="ChEBI" id="CHEBI:15377"/>
        <dbReference type="ChEBI" id="CHEBI:29067"/>
        <dbReference type="ChEBI" id="CHEBI:84824"/>
        <dbReference type="ChEBI" id="CHEBI:138093"/>
        <dbReference type="EC" id="3.5.1.114"/>
    </reaction>
    <physiologicalReaction direction="left-to-right" evidence="22">
        <dbReference type="Rhea" id="RHEA:54185"/>
    </physiologicalReaction>
    <physiologicalReaction direction="right-to-left" evidence="22">
        <dbReference type="Rhea" id="RHEA:54186"/>
    </physiologicalReaction>
</comment>
<evidence type="ECO:0000256" key="21">
    <source>
        <dbReference type="ARBA" id="ARBA00048827"/>
    </source>
</evidence>
<evidence type="ECO:0000256" key="26">
    <source>
        <dbReference type="SAM" id="Phobius"/>
    </source>
</evidence>
<comment type="catalytic activity">
    <reaction evidence="16">
        <text>N-(5Z,8Z,11Z,14Z)-eicosatetraenoyl-glycine + H2O = (5Z,8Z,11Z,14Z)-eicosatetraenoate + glycine</text>
        <dbReference type="Rhea" id="RHEA:64108"/>
        <dbReference type="ChEBI" id="CHEBI:15377"/>
        <dbReference type="ChEBI" id="CHEBI:32395"/>
        <dbReference type="ChEBI" id="CHEBI:57305"/>
        <dbReference type="ChEBI" id="CHEBI:59002"/>
    </reaction>
    <physiologicalReaction direction="left-to-right" evidence="16">
        <dbReference type="Rhea" id="RHEA:64109"/>
    </physiologicalReaction>
    <physiologicalReaction direction="right-to-left" evidence="16">
        <dbReference type="Rhea" id="RHEA:64110"/>
    </physiologicalReaction>
</comment>
<comment type="catalytic activity">
    <reaction evidence="17">
        <text>an N-acyl-L-amino acid + H2O = an L-alpha-amino acid + a carboxylate</text>
        <dbReference type="Rhea" id="RHEA:15565"/>
        <dbReference type="ChEBI" id="CHEBI:15377"/>
        <dbReference type="ChEBI" id="CHEBI:29067"/>
        <dbReference type="ChEBI" id="CHEBI:59869"/>
        <dbReference type="ChEBI" id="CHEBI:59874"/>
        <dbReference type="EC" id="3.5.1.14"/>
    </reaction>
    <physiologicalReaction direction="left-to-right" evidence="17">
        <dbReference type="Rhea" id="RHEA:15566"/>
    </physiologicalReaction>
    <physiologicalReaction direction="right-to-left" evidence="17">
        <dbReference type="Rhea" id="RHEA:15567"/>
    </physiologicalReaction>
</comment>
<dbReference type="KEGG" id="goe:100904681"/>
<evidence type="ECO:0000256" key="4">
    <source>
        <dbReference type="ARBA" id="ARBA00022723"/>
    </source>
</evidence>
<keyword evidence="6" id="KW-0862">Zinc</keyword>
<dbReference type="GO" id="GO:0006520">
    <property type="term" value="P:amino acid metabolic process"/>
    <property type="evidence" value="ECO:0007669"/>
    <property type="project" value="TreeGrafter"/>
</dbReference>
<evidence type="ECO:0000256" key="11">
    <source>
        <dbReference type="ARBA" id="ARBA00047866"/>
    </source>
</evidence>
<evidence type="ECO:0000256" key="8">
    <source>
        <dbReference type="ARBA" id="ARBA00047450"/>
    </source>
</evidence>
<evidence type="ECO:0000256" key="2">
    <source>
        <dbReference type="ARBA" id="ARBA00006247"/>
    </source>
</evidence>
<evidence type="ECO:0000256" key="1">
    <source>
        <dbReference type="ARBA" id="ARBA00004872"/>
    </source>
</evidence>
<dbReference type="GeneID" id="100904681"/>
<dbReference type="Pfam" id="PF01546">
    <property type="entry name" value="Peptidase_M20"/>
    <property type="match status" value="1"/>
</dbReference>
<comment type="catalytic activity">
    <reaction evidence="23">
        <text>L-phenylalanine + (9Z)-octadecenoate = N-(9Z-octadecenoyl)-L-phenylalanine + H2O</text>
        <dbReference type="Rhea" id="RHEA:51300"/>
        <dbReference type="ChEBI" id="CHEBI:15377"/>
        <dbReference type="ChEBI" id="CHEBI:30823"/>
        <dbReference type="ChEBI" id="CHEBI:58095"/>
        <dbReference type="ChEBI" id="CHEBI:134020"/>
    </reaction>
    <physiologicalReaction direction="left-to-right" evidence="23">
        <dbReference type="Rhea" id="RHEA:51301"/>
    </physiologicalReaction>
    <physiologicalReaction direction="right-to-left" evidence="23">
        <dbReference type="Rhea" id="RHEA:51302"/>
    </physiologicalReaction>
</comment>
<dbReference type="PANTHER" id="PTHR45962">
    <property type="entry name" value="N-FATTY-ACYL-AMINO ACID SYNTHASE/HYDROLASE PM20D1"/>
    <property type="match status" value="1"/>
</dbReference>
<comment type="catalytic activity">
    <reaction evidence="9">
        <text>N-(4Z,7Z,10Z,13Z,16Z,19Z-docosahexaenoyl)-L-phenylalanine + H2O = (4Z,7Z,10Z,13Z,16Z,19Z)-docosahexaenoate + L-phenylalanine</text>
        <dbReference type="Rhea" id="RHEA:64132"/>
        <dbReference type="ChEBI" id="CHEBI:15377"/>
        <dbReference type="ChEBI" id="CHEBI:58095"/>
        <dbReference type="ChEBI" id="CHEBI:77016"/>
        <dbReference type="ChEBI" id="CHEBI:149701"/>
    </reaction>
    <physiologicalReaction direction="left-to-right" evidence="9">
        <dbReference type="Rhea" id="RHEA:64133"/>
    </physiologicalReaction>
</comment>
<organism evidence="28 29">
    <name type="scientific">Galendromus occidentalis</name>
    <name type="common">western predatory mite</name>
    <dbReference type="NCBI Taxonomy" id="34638"/>
    <lineage>
        <taxon>Eukaryota</taxon>
        <taxon>Metazoa</taxon>
        <taxon>Ecdysozoa</taxon>
        <taxon>Arthropoda</taxon>
        <taxon>Chelicerata</taxon>
        <taxon>Arachnida</taxon>
        <taxon>Acari</taxon>
        <taxon>Parasitiformes</taxon>
        <taxon>Mesostigmata</taxon>
        <taxon>Gamasina</taxon>
        <taxon>Phytoseioidea</taxon>
        <taxon>Phytoseiidae</taxon>
        <taxon>Typhlodrominae</taxon>
        <taxon>Galendromus</taxon>
    </lineage>
</organism>